<keyword evidence="1" id="KW-0812">Transmembrane</keyword>
<evidence type="ECO:0008006" key="5">
    <source>
        <dbReference type="Google" id="ProtNLM"/>
    </source>
</evidence>
<protein>
    <recommendedName>
        <fullName evidence="5">Branched-chain amino acid ABC transporter permease</fullName>
    </recommendedName>
</protein>
<dbReference type="EMBL" id="JBHTAP010000002">
    <property type="protein sequence ID" value="MFC7236573.1"/>
    <property type="molecule type" value="Genomic_DNA"/>
</dbReference>
<organism evidence="2 4">
    <name type="scientific">Halosegnis marinus</name>
    <dbReference type="NCBI Taxonomy" id="3034023"/>
    <lineage>
        <taxon>Archaea</taxon>
        <taxon>Methanobacteriati</taxon>
        <taxon>Methanobacteriota</taxon>
        <taxon>Stenosarchaea group</taxon>
        <taxon>Halobacteria</taxon>
        <taxon>Halobacteriales</taxon>
        <taxon>Natronomonadaceae</taxon>
        <taxon>Halosegnis</taxon>
    </lineage>
</organism>
<sequence length="105" mass="10651">MMAPVSEALQLAVAYMLDTFGIVGVSAGALVSTAMLLYAGVRAHIVFGIVVELAGAAARHGAVSLVVTTAVFLGALFAGVIPGIDWQVLGGLVTELLGWLGSLVR</sequence>
<name>A0ABD5ZSX7_9EURY</name>
<feature type="transmembrane region" description="Helical" evidence="1">
    <location>
        <begin position="62"/>
        <end position="80"/>
    </location>
</feature>
<evidence type="ECO:0000256" key="1">
    <source>
        <dbReference type="SAM" id="Phobius"/>
    </source>
</evidence>
<keyword evidence="4" id="KW-1185">Reference proteome</keyword>
<gene>
    <name evidence="2" type="ORF">ACFQJ4_14830</name>
    <name evidence="3" type="ORF">ACFQJ4_15280</name>
</gene>
<proteinExistence type="predicted"/>
<reference evidence="4" key="2">
    <citation type="journal article" date="2019" name="Int. J. Syst. Evol. Microbiol.">
        <title>The Global Catalogue of Microorganisms (GCM) 10K type strain sequencing project: providing services to taxonomists for standard genome sequencing and annotation.</title>
        <authorList>
            <consortium name="The Broad Institute Genomics Platform"/>
            <consortium name="The Broad Institute Genome Sequencing Center for Infectious Disease"/>
            <person name="Wu L."/>
            <person name="Ma J."/>
        </authorList>
    </citation>
    <scope>NUCLEOTIDE SEQUENCE [LARGE SCALE GENOMIC DNA]</scope>
    <source>
        <strain evidence="4">DT85</strain>
    </source>
</reference>
<reference evidence="2" key="1">
    <citation type="journal article" date="2014" name="Int. J. Syst. Evol. Microbiol.">
        <title>Complete genome sequence of Corynebacterium casei LMG S-19264T (=DSM 44701T), isolated from a smear-ripened cheese.</title>
        <authorList>
            <consortium name="US DOE Joint Genome Institute (JGI-PGF)"/>
            <person name="Walter F."/>
            <person name="Albersmeier A."/>
            <person name="Kalinowski J."/>
            <person name="Ruckert C."/>
        </authorList>
    </citation>
    <scope>NUCLEOTIDE SEQUENCE [LARGE SCALE GENOMIC DNA]</scope>
    <source>
        <strain evidence="2">CCM 7403</strain>
    </source>
</reference>
<evidence type="ECO:0000313" key="3">
    <source>
        <dbReference type="EMBL" id="MFC7236661.1"/>
    </source>
</evidence>
<keyword evidence="1" id="KW-0472">Membrane</keyword>
<comment type="caution">
    <text evidence="2">The sequence shown here is derived from an EMBL/GenBank/DDBJ whole genome shotgun (WGS) entry which is preliminary data.</text>
</comment>
<dbReference type="Proteomes" id="UP001596398">
    <property type="component" value="Unassembled WGS sequence"/>
</dbReference>
<evidence type="ECO:0000313" key="4">
    <source>
        <dbReference type="Proteomes" id="UP001596398"/>
    </source>
</evidence>
<reference evidence="2" key="3">
    <citation type="submission" date="2024-09" db="EMBL/GenBank/DDBJ databases">
        <authorList>
            <person name="Sun Q."/>
        </authorList>
    </citation>
    <scope>NUCLEOTIDE SEQUENCE</scope>
    <source>
        <strain evidence="2">CCM 7403</strain>
    </source>
</reference>
<dbReference type="AlphaFoldDB" id="A0ABD5ZSX7"/>
<evidence type="ECO:0000313" key="2">
    <source>
        <dbReference type="EMBL" id="MFC7236573.1"/>
    </source>
</evidence>
<feature type="transmembrane region" description="Helical" evidence="1">
    <location>
        <begin position="20"/>
        <end position="41"/>
    </location>
</feature>
<dbReference type="EMBL" id="JBHTAP010000002">
    <property type="protein sequence ID" value="MFC7236661.1"/>
    <property type="molecule type" value="Genomic_DNA"/>
</dbReference>
<dbReference type="GeneID" id="79268399"/>
<accession>A0ABD5ZSX7</accession>
<keyword evidence="1" id="KW-1133">Transmembrane helix</keyword>
<dbReference type="RefSeq" id="WP_276236253.1">
    <property type="nucleotide sequence ID" value="NZ_CP119803.1"/>
</dbReference>